<feature type="transmembrane region" description="Helical" evidence="1">
    <location>
        <begin position="106"/>
        <end position="126"/>
    </location>
</feature>
<evidence type="ECO:0000313" key="3">
    <source>
        <dbReference type="Proteomes" id="UP000323708"/>
    </source>
</evidence>
<feature type="transmembrane region" description="Helical" evidence="1">
    <location>
        <begin position="221"/>
        <end position="241"/>
    </location>
</feature>
<comment type="caution">
    <text evidence="2">The sequence shown here is derived from an EMBL/GenBank/DDBJ whole genome shotgun (WGS) entry which is preliminary data.</text>
</comment>
<organism evidence="2 3">
    <name type="scientific">Pseudohalioglobus sediminis</name>
    <dbReference type="NCBI Taxonomy" id="2606449"/>
    <lineage>
        <taxon>Bacteria</taxon>
        <taxon>Pseudomonadati</taxon>
        <taxon>Pseudomonadota</taxon>
        <taxon>Gammaproteobacteria</taxon>
        <taxon>Cellvibrionales</taxon>
        <taxon>Halieaceae</taxon>
        <taxon>Pseudohalioglobus</taxon>
    </lineage>
</organism>
<sequence length="243" mass="26781">MTSYIWSFLGMSLIVGAHFRAESILSAHRHTTTLLNVIAGIAIAYAFVDVFPHLARKQPVLEGLFPGPIGAYLSNHVYVMALVGFCVYVGIRVFSVAEIDRRHSRMAYIALVISMCVYALFIGYMLAEQPLYRPEPAFLFGLAMAAHFLGLHHELMHEWPELYNNVVRYLLMAATVLGWWGSFFYTISLPVYALGFAYIAGGIVAAGAINDLPRVKSAPALVAFLAGAAAYSILLLTIEAFRV</sequence>
<evidence type="ECO:0000256" key="1">
    <source>
        <dbReference type="SAM" id="Phobius"/>
    </source>
</evidence>
<dbReference type="EMBL" id="VTUX01000009">
    <property type="protein sequence ID" value="KAA1188893.1"/>
    <property type="molecule type" value="Genomic_DNA"/>
</dbReference>
<reference evidence="2 3" key="1">
    <citation type="submission" date="2019-09" db="EMBL/GenBank/DDBJ databases">
        <authorList>
            <person name="Chen X.-Y."/>
        </authorList>
    </citation>
    <scope>NUCLEOTIDE SEQUENCE [LARGE SCALE GENOMIC DNA]</scope>
    <source>
        <strain evidence="2 3">NY5</strain>
    </source>
</reference>
<keyword evidence="3" id="KW-1185">Reference proteome</keyword>
<feature type="transmembrane region" description="Helical" evidence="1">
    <location>
        <begin position="191"/>
        <end position="209"/>
    </location>
</feature>
<name>A0A5B0WPM9_9GAMM</name>
<evidence type="ECO:0008006" key="4">
    <source>
        <dbReference type="Google" id="ProtNLM"/>
    </source>
</evidence>
<dbReference type="RefSeq" id="WP_149612656.1">
    <property type="nucleotide sequence ID" value="NZ_VTUX01000009.1"/>
</dbReference>
<proteinExistence type="predicted"/>
<gene>
    <name evidence="2" type="ORF">F0M18_16965</name>
</gene>
<evidence type="ECO:0000313" key="2">
    <source>
        <dbReference type="EMBL" id="KAA1188893.1"/>
    </source>
</evidence>
<protein>
    <recommendedName>
        <fullName evidence="4">ZIP Zinc transporter</fullName>
    </recommendedName>
</protein>
<dbReference type="AlphaFoldDB" id="A0A5B0WPM9"/>
<feature type="transmembrane region" description="Helical" evidence="1">
    <location>
        <begin position="6"/>
        <end position="21"/>
    </location>
</feature>
<feature type="transmembrane region" description="Helical" evidence="1">
    <location>
        <begin position="75"/>
        <end position="94"/>
    </location>
</feature>
<dbReference type="Proteomes" id="UP000323708">
    <property type="component" value="Unassembled WGS sequence"/>
</dbReference>
<feature type="transmembrane region" description="Helical" evidence="1">
    <location>
        <begin position="33"/>
        <end position="55"/>
    </location>
</feature>
<keyword evidence="1" id="KW-0472">Membrane</keyword>
<feature type="transmembrane region" description="Helical" evidence="1">
    <location>
        <begin position="167"/>
        <end position="185"/>
    </location>
</feature>
<keyword evidence="1" id="KW-0812">Transmembrane</keyword>
<accession>A0A5B0WPM9</accession>
<keyword evidence="1" id="KW-1133">Transmembrane helix</keyword>